<gene>
    <name evidence="1" type="ORF">RCL2_000752100</name>
</gene>
<organism evidence="1 2">
    <name type="scientific">Rhizophagus clarus</name>
    <dbReference type="NCBI Taxonomy" id="94130"/>
    <lineage>
        <taxon>Eukaryota</taxon>
        <taxon>Fungi</taxon>
        <taxon>Fungi incertae sedis</taxon>
        <taxon>Mucoromycota</taxon>
        <taxon>Glomeromycotina</taxon>
        <taxon>Glomeromycetes</taxon>
        <taxon>Glomerales</taxon>
        <taxon>Glomeraceae</taxon>
        <taxon>Rhizophagus</taxon>
    </lineage>
</organism>
<sequence length="511" mass="60240">MSKLTSDCLYEIFQYLEDSTKSLHSCLLVNRIWCETSVPLLWRDPFKPIISYHNKEKYYIGIFCTLFSCLDEETKQFLSICNINSTDLTQKRLLLFNKPLFKYPIYCRYLDLNNLNIIIKQQFRNEEFITLVKQVFLKMIISKSNSIKKIIIQDDNQHSIYPISDFPGAERSLSQLVELQCDSCINSLFYYELARCCKNIQRLIITYCRSDNLGLISLIKVQRSLKYLRCVAYDRLGGFNEIGKALSEYQSKSLLELELIEDICIPIEFISSFINLKKLKIDIYGDGLNPSEIYFLEKAKLPKLEYLSTEIEFPRLNIITRLIMNTMGNLNYIYLGSFVPDETYQDIETYHKTISKHCPNLEYVSAFIYEDDESTNNNRKDFFGLEELIKSCNKLKGIIFYTIRMESEGFDFFNMIKRFASNTICDIKIIGSCELKSFYFEWFLENWRSKDPLLFSISDNIYKMSKTKDLDEIELFWETMNLGKEMTLYIFNKESYCGLTENFYYITSLAA</sequence>
<reference evidence="1" key="1">
    <citation type="submission" date="2019-10" db="EMBL/GenBank/DDBJ databases">
        <title>Conservation and host-specific expression of non-tandemly repeated heterogenous ribosome RNA gene in arbuscular mycorrhizal fungi.</title>
        <authorList>
            <person name="Maeda T."/>
            <person name="Kobayashi Y."/>
            <person name="Nakagawa T."/>
            <person name="Ezawa T."/>
            <person name="Yamaguchi K."/>
            <person name="Bino T."/>
            <person name="Nishimoto Y."/>
            <person name="Shigenobu S."/>
            <person name="Kawaguchi M."/>
        </authorList>
    </citation>
    <scope>NUCLEOTIDE SEQUENCE</scope>
    <source>
        <strain evidence="1">HR1</strain>
    </source>
</reference>
<dbReference type="EMBL" id="BLAL01000048">
    <property type="protein sequence ID" value="GES80232.1"/>
    <property type="molecule type" value="Genomic_DNA"/>
</dbReference>
<dbReference type="Proteomes" id="UP000615446">
    <property type="component" value="Unassembled WGS sequence"/>
</dbReference>
<protein>
    <recommendedName>
        <fullName evidence="3">F-box domain-containing protein</fullName>
    </recommendedName>
</protein>
<dbReference type="Gene3D" id="3.80.10.10">
    <property type="entry name" value="Ribonuclease Inhibitor"/>
    <property type="match status" value="1"/>
</dbReference>
<dbReference type="InterPro" id="IPR032675">
    <property type="entry name" value="LRR_dom_sf"/>
</dbReference>
<evidence type="ECO:0000313" key="1">
    <source>
        <dbReference type="EMBL" id="GES80232.1"/>
    </source>
</evidence>
<dbReference type="OrthoDB" id="2378590at2759"/>
<proteinExistence type="predicted"/>
<comment type="caution">
    <text evidence="1">The sequence shown here is derived from an EMBL/GenBank/DDBJ whole genome shotgun (WGS) entry which is preliminary data.</text>
</comment>
<accession>A0A8H3L2E9</accession>
<name>A0A8H3L2E9_9GLOM</name>
<dbReference type="SUPFAM" id="SSF52047">
    <property type="entry name" value="RNI-like"/>
    <property type="match status" value="1"/>
</dbReference>
<evidence type="ECO:0008006" key="3">
    <source>
        <dbReference type="Google" id="ProtNLM"/>
    </source>
</evidence>
<evidence type="ECO:0000313" key="2">
    <source>
        <dbReference type="Proteomes" id="UP000615446"/>
    </source>
</evidence>
<dbReference type="AlphaFoldDB" id="A0A8H3L2E9"/>